<dbReference type="EMBL" id="HBIA01007030">
    <property type="protein sequence ID" value="CAE0231793.1"/>
    <property type="molecule type" value="Transcribed_RNA"/>
</dbReference>
<sequence length="221" mass="26394">MDRYFTTMALLGVDEGNLPVHRGTRHKRYESVEKMLDLLDVVKRIGPKFPLGALLLDPQDPEWDDDMTYLYVDYNNYKQHVLSMSVMAFLFIYNYNMFFHNKGLSFVTKAFIGLSFASTQTFYYKYRKQVLRCNLFDEYVQMRADELIAEREHLLRGEEMKRWIWYTADLKETLIRCHRQSFKNDASDFADSELLLQDFIRRYSDDTLEKPLQLGQHKIGF</sequence>
<gene>
    <name evidence="2" type="ORF">SRAS04492_LOCUS3591</name>
</gene>
<feature type="transmembrane region" description="Helical" evidence="1">
    <location>
        <begin position="81"/>
        <end position="98"/>
    </location>
</feature>
<proteinExistence type="predicted"/>
<dbReference type="AlphaFoldDB" id="A0A7S3CLL1"/>
<protein>
    <submittedName>
        <fullName evidence="2">Uncharacterized protein</fullName>
    </submittedName>
</protein>
<name>A0A7S3CLL1_9SPIT</name>
<accession>A0A7S3CLL1</accession>
<keyword evidence="1" id="KW-0472">Membrane</keyword>
<organism evidence="2">
    <name type="scientific">Strombidium rassoulzadegani</name>
    <dbReference type="NCBI Taxonomy" id="1082188"/>
    <lineage>
        <taxon>Eukaryota</taxon>
        <taxon>Sar</taxon>
        <taxon>Alveolata</taxon>
        <taxon>Ciliophora</taxon>
        <taxon>Intramacronucleata</taxon>
        <taxon>Spirotrichea</taxon>
        <taxon>Oligotrichia</taxon>
        <taxon>Strombidiidae</taxon>
        <taxon>Strombidium</taxon>
    </lineage>
</organism>
<keyword evidence="1" id="KW-1133">Transmembrane helix</keyword>
<feature type="transmembrane region" description="Helical" evidence="1">
    <location>
        <begin position="104"/>
        <end position="124"/>
    </location>
</feature>
<evidence type="ECO:0000313" key="2">
    <source>
        <dbReference type="EMBL" id="CAE0231793.1"/>
    </source>
</evidence>
<evidence type="ECO:0000256" key="1">
    <source>
        <dbReference type="SAM" id="Phobius"/>
    </source>
</evidence>
<reference evidence="2" key="1">
    <citation type="submission" date="2021-01" db="EMBL/GenBank/DDBJ databases">
        <authorList>
            <person name="Corre E."/>
            <person name="Pelletier E."/>
            <person name="Niang G."/>
            <person name="Scheremetjew M."/>
            <person name="Finn R."/>
            <person name="Kale V."/>
            <person name="Holt S."/>
            <person name="Cochrane G."/>
            <person name="Meng A."/>
            <person name="Brown T."/>
            <person name="Cohen L."/>
        </authorList>
    </citation>
    <scope>NUCLEOTIDE SEQUENCE</scope>
    <source>
        <strain evidence="2">Ras09</strain>
    </source>
</reference>
<keyword evidence="1" id="KW-0812">Transmembrane</keyword>